<dbReference type="OrthoDB" id="8048523at2759"/>
<protein>
    <recommendedName>
        <fullName evidence="8">PQ loop repeat-containing protein 2</fullName>
    </recommendedName>
</protein>
<dbReference type="Pfam" id="PF04193">
    <property type="entry name" value="PQ-loop"/>
    <property type="match status" value="1"/>
</dbReference>
<dbReference type="Gene3D" id="1.20.1280.290">
    <property type="match status" value="1"/>
</dbReference>
<dbReference type="Proteomes" id="UP000253551">
    <property type="component" value="Unassembled WGS sequence"/>
</dbReference>
<comment type="caution">
    <text evidence="6">The sequence shown here is derived from an EMBL/GenBank/DDBJ whole genome shotgun (WGS) entry which is preliminary data.</text>
</comment>
<dbReference type="EMBL" id="PJQM01000173">
    <property type="protein sequence ID" value="RCI06350.1"/>
    <property type="molecule type" value="Genomic_DNA"/>
</dbReference>
<evidence type="ECO:0000256" key="1">
    <source>
        <dbReference type="ARBA" id="ARBA00004141"/>
    </source>
</evidence>
<dbReference type="InterPro" id="IPR051415">
    <property type="entry name" value="LAAT-1"/>
</dbReference>
<keyword evidence="2 5" id="KW-0812">Transmembrane</keyword>
<evidence type="ECO:0000256" key="3">
    <source>
        <dbReference type="ARBA" id="ARBA00022989"/>
    </source>
</evidence>
<organism evidence="6 7">
    <name type="scientific">Rhizopus stolonifer</name>
    <name type="common">Rhizopus nigricans</name>
    <dbReference type="NCBI Taxonomy" id="4846"/>
    <lineage>
        <taxon>Eukaryota</taxon>
        <taxon>Fungi</taxon>
        <taxon>Fungi incertae sedis</taxon>
        <taxon>Mucoromycota</taxon>
        <taxon>Mucoromycotina</taxon>
        <taxon>Mucoromycetes</taxon>
        <taxon>Mucorales</taxon>
        <taxon>Mucorineae</taxon>
        <taxon>Rhizopodaceae</taxon>
        <taxon>Rhizopus</taxon>
    </lineage>
</organism>
<dbReference type="InterPro" id="IPR006603">
    <property type="entry name" value="PQ-loop_rpt"/>
</dbReference>
<dbReference type="PANTHER" id="PTHR16201">
    <property type="entry name" value="SEVEN TRANSMEMBRANE PROTEIN 1-RELATED"/>
    <property type="match status" value="1"/>
</dbReference>
<evidence type="ECO:0000313" key="7">
    <source>
        <dbReference type="Proteomes" id="UP000253551"/>
    </source>
</evidence>
<evidence type="ECO:0000256" key="2">
    <source>
        <dbReference type="ARBA" id="ARBA00022692"/>
    </source>
</evidence>
<accession>A0A367KW62</accession>
<feature type="transmembrane region" description="Helical" evidence="5">
    <location>
        <begin position="157"/>
        <end position="180"/>
    </location>
</feature>
<evidence type="ECO:0000313" key="6">
    <source>
        <dbReference type="EMBL" id="RCI06350.1"/>
    </source>
</evidence>
<dbReference type="GO" id="GO:0016020">
    <property type="term" value="C:membrane"/>
    <property type="evidence" value="ECO:0007669"/>
    <property type="project" value="UniProtKB-SubCell"/>
</dbReference>
<dbReference type="PANTHER" id="PTHR16201:SF44">
    <property type="entry name" value="SEVEN TRANSMEMBRANE PROTEIN 1"/>
    <property type="match status" value="1"/>
</dbReference>
<gene>
    <name evidence="6" type="ORF">CU098_004796</name>
</gene>
<evidence type="ECO:0000256" key="4">
    <source>
        <dbReference type="ARBA" id="ARBA00023136"/>
    </source>
</evidence>
<feature type="transmembrane region" description="Helical" evidence="5">
    <location>
        <begin position="59"/>
        <end position="79"/>
    </location>
</feature>
<dbReference type="FunFam" id="1.20.1280.290:FF:000012">
    <property type="entry name" value="Vacuolar membrane PQ loop repeat protein"/>
    <property type="match status" value="1"/>
</dbReference>
<keyword evidence="3 5" id="KW-1133">Transmembrane helix</keyword>
<proteinExistence type="predicted"/>
<feature type="transmembrane region" description="Helical" evidence="5">
    <location>
        <begin position="121"/>
        <end position="145"/>
    </location>
</feature>
<evidence type="ECO:0000256" key="5">
    <source>
        <dbReference type="SAM" id="Phobius"/>
    </source>
</evidence>
<keyword evidence="7" id="KW-1185">Reference proteome</keyword>
<keyword evidence="4 5" id="KW-0472">Membrane</keyword>
<comment type="subcellular location">
    <subcellularLocation>
        <location evidence="1">Membrane</location>
        <topology evidence="1">Multi-pass membrane protein</topology>
    </subcellularLocation>
</comment>
<sequence>MLLLAVYYLCADCLLMGQVLYYQRPHIREETVEDVAQDEYSLLIPKSSSNEKTRTATRFFFLTSIILWVFLLGASAVFFQQSSLDSSRIHVLPQLFGWASAILYCSSRIPQIMQNFKNQSVEGLSLFMFVFSVVGNITFCLSIVLVSLEPTFLFINYPWLLGSGGTLFFDFTIFFQFYMYKKHPQS</sequence>
<dbReference type="STRING" id="4846.A0A367KW62"/>
<dbReference type="AlphaFoldDB" id="A0A367KW62"/>
<name>A0A367KW62_RHIST</name>
<evidence type="ECO:0008006" key="8">
    <source>
        <dbReference type="Google" id="ProtNLM"/>
    </source>
</evidence>
<reference evidence="6 7" key="1">
    <citation type="journal article" date="2018" name="G3 (Bethesda)">
        <title>Phylogenetic and Phylogenomic Definition of Rhizopus Species.</title>
        <authorList>
            <person name="Gryganskyi A.P."/>
            <person name="Golan J."/>
            <person name="Dolatabadi S."/>
            <person name="Mondo S."/>
            <person name="Robb S."/>
            <person name="Idnurm A."/>
            <person name="Muszewska A."/>
            <person name="Steczkiewicz K."/>
            <person name="Masonjones S."/>
            <person name="Liao H.L."/>
            <person name="Gajdeczka M.T."/>
            <person name="Anike F."/>
            <person name="Vuek A."/>
            <person name="Anishchenko I.M."/>
            <person name="Voigt K."/>
            <person name="de Hoog G.S."/>
            <person name="Smith M.E."/>
            <person name="Heitman J."/>
            <person name="Vilgalys R."/>
            <person name="Stajich J.E."/>
        </authorList>
    </citation>
    <scope>NUCLEOTIDE SEQUENCE [LARGE SCALE GENOMIC DNA]</scope>
    <source>
        <strain evidence="6 7">LSU 92-RS-03</strain>
    </source>
</reference>
<feature type="transmembrane region" description="Helical" evidence="5">
    <location>
        <begin position="91"/>
        <end position="109"/>
    </location>
</feature>
<dbReference type="SMART" id="SM00679">
    <property type="entry name" value="CTNS"/>
    <property type="match status" value="1"/>
</dbReference>